<dbReference type="EMBL" id="JAROCA020000001">
    <property type="protein sequence ID" value="MDY0405584.1"/>
    <property type="molecule type" value="Genomic_DNA"/>
</dbReference>
<name>A0ABU5CIE0_9BACI</name>
<gene>
    <name evidence="2" type="ORF">P5G51_009410</name>
</gene>
<keyword evidence="3" id="KW-1185">Reference proteome</keyword>
<accession>A0ABU5CIE0</accession>
<evidence type="ECO:0000313" key="2">
    <source>
        <dbReference type="EMBL" id="MDY0405584.1"/>
    </source>
</evidence>
<protein>
    <recommendedName>
        <fullName evidence="4">Competence protein ComGG</fullName>
    </recommendedName>
</protein>
<organism evidence="2 3">
    <name type="scientific">Tigheibacillus jepli</name>
    <dbReference type="NCBI Taxonomy" id="3035914"/>
    <lineage>
        <taxon>Bacteria</taxon>
        <taxon>Bacillati</taxon>
        <taxon>Bacillota</taxon>
        <taxon>Bacilli</taxon>
        <taxon>Bacillales</taxon>
        <taxon>Bacillaceae</taxon>
        <taxon>Tigheibacillus</taxon>
    </lineage>
</organism>
<feature type="transmembrane region" description="Helical" evidence="1">
    <location>
        <begin position="15"/>
        <end position="37"/>
    </location>
</feature>
<dbReference type="RefSeq" id="WP_320384542.1">
    <property type="nucleotide sequence ID" value="NZ_JAROCA020000001.1"/>
</dbReference>
<keyword evidence="1" id="KW-0812">Transmembrane</keyword>
<evidence type="ECO:0008006" key="4">
    <source>
        <dbReference type="Google" id="ProtNLM"/>
    </source>
</evidence>
<keyword evidence="1" id="KW-0472">Membrane</keyword>
<reference evidence="2 3" key="1">
    <citation type="submission" date="2023-10" db="EMBL/GenBank/DDBJ databases">
        <title>179-bfca-hs.</title>
        <authorList>
            <person name="Miliotis G."/>
            <person name="Sengupta P."/>
            <person name="Hameed A."/>
            <person name="Chuvochina M."/>
            <person name="Mcdonagh F."/>
            <person name="Simpson A.C."/>
            <person name="Singh N.K."/>
            <person name="Rekha P.D."/>
            <person name="Raman K."/>
            <person name="Hugenholtz P."/>
            <person name="Venkateswaran K."/>
        </authorList>
    </citation>
    <scope>NUCLEOTIDE SEQUENCE [LARGE SCALE GENOMIC DNA]</scope>
    <source>
        <strain evidence="2 3">179-BFC-A-HS</strain>
    </source>
</reference>
<sequence length="146" mass="16706">MKKQYFCMDKQQGFILPYVMFFIAVVMLLVIASGNIYRNEIFISDQLIHELKINTVYQMALTQFHNEFNEDVPTNGSVVYEFPDGKAAIKYTTAENKVTLEMEIALHGNKTNKRVKHIIDLDNSAKSSRDMASLKAISPFHKNILA</sequence>
<keyword evidence="1" id="KW-1133">Transmembrane helix</keyword>
<comment type="caution">
    <text evidence="2">The sequence shown here is derived from an EMBL/GenBank/DDBJ whole genome shotgun (WGS) entry which is preliminary data.</text>
</comment>
<proteinExistence type="predicted"/>
<evidence type="ECO:0000256" key="1">
    <source>
        <dbReference type="SAM" id="Phobius"/>
    </source>
</evidence>
<dbReference type="Proteomes" id="UP001228376">
    <property type="component" value="Unassembled WGS sequence"/>
</dbReference>
<evidence type="ECO:0000313" key="3">
    <source>
        <dbReference type="Proteomes" id="UP001228376"/>
    </source>
</evidence>